<evidence type="ECO:0000313" key="6">
    <source>
        <dbReference type="Proteomes" id="UP000184241"/>
    </source>
</evidence>
<keyword evidence="2" id="KW-0808">Transferase</keyword>
<dbReference type="InterPro" id="IPR029056">
    <property type="entry name" value="Ribokinase-like"/>
</dbReference>
<accession>A0A1M6EH22</accession>
<sequence length="315" mass="34689">MDIITIGDGMVAMCPEKKGPIIFTNTFEKKVGGAELNVAIGCARLGLKSGWISSLGNDDFGKFILRSVRADNVDTSEVKLVDGHPTSVYFREVLSDGSSRSFYYRENSPTSTMKPEDLNEEYFKKSKVLHITGVFPSILKNNQNIILEAIRLAKKNGLLISFDPNIRLKMWTKEEAKEFINSILPHVDILLVGDEEVELLLETRDLEAAIKRFYSYGISKVVIKRGAKGAMGYEGKEIFYIDGIAPKALVDTVGAGDGFAAGFLTSTIKGESFEDSIRFGNAVGSLVVGVEGDNEGLPYYEDVLVHLGKNKKVER</sequence>
<evidence type="ECO:0000256" key="2">
    <source>
        <dbReference type="ARBA" id="ARBA00022679"/>
    </source>
</evidence>
<dbReference type="CDD" id="cd01166">
    <property type="entry name" value="KdgK"/>
    <property type="match status" value="1"/>
</dbReference>
<comment type="similarity">
    <text evidence="1">Belongs to the carbohydrate kinase PfkB family.</text>
</comment>
<protein>
    <submittedName>
        <fullName evidence="5">2-dehydro-3-deoxygluconokinase</fullName>
    </submittedName>
</protein>
<dbReference type="Pfam" id="PF00294">
    <property type="entry name" value="PfkB"/>
    <property type="match status" value="1"/>
</dbReference>
<dbReference type="PANTHER" id="PTHR43085">
    <property type="entry name" value="HEXOKINASE FAMILY MEMBER"/>
    <property type="match status" value="1"/>
</dbReference>
<evidence type="ECO:0000256" key="3">
    <source>
        <dbReference type="ARBA" id="ARBA00022777"/>
    </source>
</evidence>
<dbReference type="GO" id="GO:0016301">
    <property type="term" value="F:kinase activity"/>
    <property type="evidence" value="ECO:0007669"/>
    <property type="project" value="UniProtKB-KW"/>
</dbReference>
<dbReference type="PROSITE" id="PS00584">
    <property type="entry name" value="PFKB_KINASES_2"/>
    <property type="match status" value="1"/>
</dbReference>
<dbReference type="InterPro" id="IPR011611">
    <property type="entry name" value="PfkB_dom"/>
</dbReference>
<reference evidence="5 6" key="1">
    <citation type="submission" date="2016-11" db="EMBL/GenBank/DDBJ databases">
        <authorList>
            <person name="Jaros S."/>
            <person name="Januszkiewicz K."/>
            <person name="Wedrychowicz H."/>
        </authorList>
    </citation>
    <scope>NUCLEOTIDE SEQUENCE [LARGE SCALE GENOMIC DNA]</scope>
    <source>
        <strain evidence="5 6">DSM 6191</strain>
    </source>
</reference>
<dbReference type="EMBL" id="FQXU01000022">
    <property type="protein sequence ID" value="SHI84774.1"/>
    <property type="molecule type" value="Genomic_DNA"/>
</dbReference>
<dbReference type="AlphaFoldDB" id="A0A1M6EH22"/>
<dbReference type="SUPFAM" id="SSF53613">
    <property type="entry name" value="Ribokinase-like"/>
    <property type="match status" value="1"/>
</dbReference>
<dbReference type="Gene3D" id="3.40.1190.20">
    <property type="match status" value="1"/>
</dbReference>
<organism evidence="5 6">
    <name type="scientific">Clostridium intestinale DSM 6191</name>
    <dbReference type="NCBI Taxonomy" id="1121320"/>
    <lineage>
        <taxon>Bacteria</taxon>
        <taxon>Bacillati</taxon>
        <taxon>Bacillota</taxon>
        <taxon>Clostridia</taxon>
        <taxon>Eubacteriales</taxon>
        <taxon>Clostridiaceae</taxon>
        <taxon>Clostridium</taxon>
    </lineage>
</organism>
<evidence type="ECO:0000313" key="5">
    <source>
        <dbReference type="EMBL" id="SHI84774.1"/>
    </source>
</evidence>
<gene>
    <name evidence="5" type="ORF">SAMN02745941_04444</name>
</gene>
<evidence type="ECO:0000256" key="1">
    <source>
        <dbReference type="ARBA" id="ARBA00010688"/>
    </source>
</evidence>
<feature type="domain" description="Carbohydrate kinase PfkB" evidence="4">
    <location>
        <begin position="23"/>
        <end position="298"/>
    </location>
</feature>
<dbReference type="Proteomes" id="UP000184241">
    <property type="component" value="Unassembled WGS sequence"/>
</dbReference>
<name>A0A1M6EH22_9CLOT</name>
<evidence type="ECO:0000259" key="4">
    <source>
        <dbReference type="Pfam" id="PF00294"/>
    </source>
</evidence>
<dbReference type="PANTHER" id="PTHR43085:SF57">
    <property type="entry name" value="CARBOHYDRATE KINASE PFKB DOMAIN-CONTAINING PROTEIN"/>
    <property type="match status" value="1"/>
</dbReference>
<proteinExistence type="inferred from homology"/>
<dbReference type="InterPro" id="IPR050306">
    <property type="entry name" value="PfkB_Carbo_kinase"/>
</dbReference>
<keyword evidence="3 5" id="KW-0418">Kinase</keyword>
<dbReference type="RefSeq" id="WP_073022726.1">
    <property type="nucleotide sequence ID" value="NZ_FQXU01000022.1"/>
</dbReference>
<dbReference type="InterPro" id="IPR002173">
    <property type="entry name" value="Carboh/pur_kinase_PfkB_CS"/>
</dbReference>